<evidence type="ECO:0000313" key="1">
    <source>
        <dbReference type="EMBL" id="KAI8553981.1"/>
    </source>
</evidence>
<keyword evidence="2" id="KW-1185">Reference proteome</keyword>
<organism evidence="1 2">
    <name type="scientific">Rhododendron molle</name>
    <name type="common">Chinese azalea</name>
    <name type="synonym">Azalea mollis</name>
    <dbReference type="NCBI Taxonomy" id="49168"/>
    <lineage>
        <taxon>Eukaryota</taxon>
        <taxon>Viridiplantae</taxon>
        <taxon>Streptophyta</taxon>
        <taxon>Embryophyta</taxon>
        <taxon>Tracheophyta</taxon>
        <taxon>Spermatophyta</taxon>
        <taxon>Magnoliopsida</taxon>
        <taxon>eudicotyledons</taxon>
        <taxon>Gunneridae</taxon>
        <taxon>Pentapetalae</taxon>
        <taxon>asterids</taxon>
        <taxon>Ericales</taxon>
        <taxon>Ericaceae</taxon>
        <taxon>Ericoideae</taxon>
        <taxon>Rhodoreae</taxon>
        <taxon>Rhododendron</taxon>
    </lineage>
</organism>
<dbReference type="EMBL" id="CM046392">
    <property type="protein sequence ID" value="KAI8553981.1"/>
    <property type="molecule type" value="Genomic_DNA"/>
</dbReference>
<evidence type="ECO:0000313" key="2">
    <source>
        <dbReference type="Proteomes" id="UP001062846"/>
    </source>
</evidence>
<comment type="caution">
    <text evidence="1">The sequence shown here is derived from an EMBL/GenBank/DDBJ whole genome shotgun (WGS) entry which is preliminary data.</text>
</comment>
<accession>A0ACC0NLW3</accession>
<reference evidence="1" key="1">
    <citation type="submission" date="2022-02" db="EMBL/GenBank/DDBJ databases">
        <title>Plant Genome Project.</title>
        <authorList>
            <person name="Zhang R.-G."/>
        </authorList>
    </citation>
    <scope>NUCLEOTIDE SEQUENCE</scope>
    <source>
        <strain evidence="1">AT1</strain>
    </source>
</reference>
<protein>
    <submittedName>
        <fullName evidence="1">Uncharacterized protein</fullName>
    </submittedName>
</protein>
<sequence>MATTLSARPNRALLGRDPAGRVRSRQPSSAQIVKITAMMNRNDRWRWGPAVSAPFRRALPLVLLAGSRADDSAPSEMSVENALKLLGVPEGASFDDILRAKKSIIAGCKGDEEIIAQVEAAYDMLLMQSLSQRRAGKVVDSNIRYADVKAVNAWAMGSMPQWLQATIKRSQVSFETPDTGDLGIQAGVYGALMVLNYVNGASTSSAAPYAGADVPGLILATSFGATLYFMTKKNIKLGKATVITIGGLVVGAAVGSVVENWLQVDIVPFFGIHSPAVIVSEFILFSQFLVSLYLR</sequence>
<proteinExistence type="predicted"/>
<name>A0ACC0NLW3_RHOML</name>
<dbReference type="Proteomes" id="UP001062846">
    <property type="component" value="Chromosome 5"/>
</dbReference>
<gene>
    <name evidence="1" type="ORF">RHMOL_Rhmol05G0061000</name>
</gene>